<keyword evidence="4" id="KW-1185">Reference proteome</keyword>
<sequence length="274" mass="30301">MDSFGFPDPAREKQDFVRPAEGDTECASEAVKGMSLPPPPSSASSSASKFYNPVVMSFIRDDWIQQQLHLRQSEFTTLQKMTVLTGTWNVNAKKPLLPVESNKLLAWLQRGSANDPLPDIVALGFQEIVDLNAVNVMVNNMSSQRASQWEEAILTALNQHMSQNQYRVVLSKTLVGILLVICVKVDHIDHVRDVCGATAGVGIMGMMGNKGGAVIRMSFYDSTICFVCAHLAAHRENVAGRNADYMNILSKIDFKDSNEYPSNDMRRAGTFSIR</sequence>
<feature type="domain" description="Inositol polyphosphate-related phosphatase" evidence="2">
    <location>
        <begin position="79"/>
        <end position="274"/>
    </location>
</feature>
<comment type="caution">
    <text evidence="3">The sequence shown here is derived from an EMBL/GenBank/DDBJ whole genome shotgun (WGS) entry which is preliminary data.</text>
</comment>
<dbReference type="InterPro" id="IPR036691">
    <property type="entry name" value="Endo/exonu/phosph_ase_sf"/>
</dbReference>
<dbReference type="GO" id="GO:0046856">
    <property type="term" value="P:phosphatidylinositol dephosphorylation"/>
    <property type="evidence" value="ECO:0007669"/>
    <property type="project" value="InterPro"/>
</dbReference>
<dbReference type="Proteomes" id="UP001209570">
    <property type="component" value="Unassembled WGS sequence"/>
</dbReference>
<dbReference type="PANTHER" id="PTHR11200:SF300">
    <property type="entry name" value="TYPE II INOSITOL 1,4,5-TRISPHOSPHATE 5-PHOSPHATASE"/>
    <property type="match status" value="1"/>
</dbReference>
<evidence type="ECO:0000256" key="1">
    <source>
        <dbReference type="SAM" id="MobiDB-lite"/>
    </source>
</evidence>
<dbReference type="Pfam" id="PF22669">
    <property type="entry name" value="Exo_endo_phos2"/>
    <property type="match status" value="1"/>
</dbReference>
<name>A0AAD5LK51_PYTIN</name>
<dbReference type="Gene3D" id="3.60.10.10">
    <property type="entry name" value="Endonuclease/exonuclease/phosphatase"/>
    <property type="match status" value="1"/>
</dbReference>
<proteinExistence type="predicted"/>
<dbReference type="AlphaFoldDB" id="A0AAD5LK51"/>
<organism evidence="3 4">
    <name type="scientific">Pythium insidiosum</name>
    <name type="common">Pythiosis disease agent</name>
    <dbReference type="NCBI Taxonomy" id="114742"/>
    <lineage>
        <taxon>Eukaryota</taxon>
        <taxon>Sar</taxon>
        <taxon>Stramenopiles</taxon>
        <taxon>Oomycota</taxon>
        <taxon>Peronosporomycetes</taxon>
        <taxon>Pythiales</taxon>
        <taxon>Pythiaceae</taxon>
        <taxon>Pythium</taxon>
    </lineage>
</organism>
<dbReference type="EMBL" id="JAKCXM010000069">
    <property type="protein sequence ID" value="KAJ0404093.1"/>
    <property type="molecule type" value="Genomic_DNA"/>
</dbReference>
<dbReference type="InterPro" id="IPR000300">
    <property type="entry name" value="IPPc"/>
</dbReference>
<reference evidence="3" key="1">
    <citation type="submission" date="2021-12" db="EMBL/GenBank/DDBJ databases">
        <title>Prjna785345.</title>
        <authorList>
            <person name="Rujirawat T."/>
            <person name="Krajaejun T."/>
        </authorList>
    </citation>
    <scope>NUCLEOTIDE SEQUENCE</scope>
    <source>
        <strain evidence="3">Pi057C3</strain>
    </source>
</reference>
<evidence type="ECO:0000313" key="3">
    <source>
        <dbReference type="EMBL" id="KAJ0404093.1"/>
    </source>
</evidence>
<dbReference type="SUPFAM" id="SSF56219">
    <property type="entry name" value="DNase I-like"/>
    <property type="match status" value="1"/>
</dbReference>
<feature type="compositionally biased region" description="Basic and acidic residues" evidence="1">
    <location>
        <begin position="9"/>
        <end position="21"/>
    </location>
</feature>
<dbReference type="PANTHER" id="PTHR11200">
    <property type="entry name" value="INOSITOL 5-PHOSPHATASE"/>
    <property type="match status" value="1"/>
</dbReference>
<accession>A0AAD5LK51</accession>
<dbReference type="SMART" id="SM00128">
    <property type="entry name" value="IPPc"/>
    <property type="match status" value="1"/>
</dbReference>
<protein>
    <recommendedName>
        <fullName evidence="2">Inositol polyphosphate-related phosphatase domain-containing protein</fullName>
    </recommendedName>
</protein>
<dbReference type="GO" id="GO:0004439">
    <property type="term" value="F:phosphatidylinositol-4,5-bisphosphate 5-phosphatase activity"/>
    <property type="evidence" value="ECO:0007669"/>
    <property type="project" value="TreeGrafter"/>
</dbReference>
<evidence type="ECO:0000313" key="4">
    <source>
        <dbReference type="Proteomes" id="UP001209570"/>
    </source>
</evidence>
<feature type="region of interest" description="Disordered" evidence="1">
    <location>
        <begin position="1"/>
        <end position="47"/>
    </location>
</feature>
<dbReference type="InterPro" id="IPR046985">
    <property type="entry name" value="IP5"/>
</dbReference>
<gene>
    <name evidence="3" type="ORF">P43SY_000877</name>
</gene>
<evidence type="ECO:0000259" key="2">
    <source>
        <dbReference type="SMART" id="SM00128"/>
    </source>
</evidence>